<dbReference type="SUPFAM" id="SSF54106">
    <property type="entry name" value="LysM domain"/>
    <property type="match status" value="1"/>
</dbReference>
<comment type="caution">
    <text evidence="3">The sequence shown here is derived from an EMBL/GenBank/DDBJ whole genome shotgun (WGS) entry which is preliminary data.</text>
</comment>
<dbReference type="InterPro" id="IPR018392">
    <property type="entry name" value="LysM"/>
</dbReference>
<evidence type="ECO:0000313" key="4">
    <source>
        <dbReference type="Proteomes" id="UP001597151"/>
    </source>
</evidence>
<dbReference type="Proteomes" id="UP001597151">
    <property type="component" value="Unassembled WGS sequence"/>
</dbReference>
<feature type="chain" id="PRO_5046715095" evidence="1">
    <location>
        <begin position="22"/>
        <end position="274"/>
    </location>
</feature>
<dbReference type="RefSeq" id="WP_380790896.1">
    <property type="nucleotide sequence ID" value="NZ_JBHTKR010000003.1"/>
</dbReference>
<dbReference type="InterPro" id="IPR036779">
    <property type="entry name" value="LysM_dom_sf"/>
</dbReference>
<dbReference type="PROSITE" id="PS51782">
    <property type="entry name" value="LYSM"/>
    <property type="match status" value="1"/>
</dbReference>
<dbReference type="PANTHER" id="PTHR34700">
    <property type="entry name" value="POTASSIUM BINDING PROTEIN KBP"/>
    <property type="match status" value="1"/>
</dbReference>
<organism evidence="3 4">
    <name type="scientific">Seohaeicola saemankumensis</name>
    <dbReference type="NCBI Taxonomy" id="481181"/>
    <lineage>
        <taxon>Bacteria</taxon>
        <taxon>Pseudomonadati</taxon>
        <taxon>Pseudomonadota</taxon>
        <taxon>Alphaproteobacteria</taxon>
        <taxon>Rhodobacterales</taxon>
        <taxon>Roseobacteraceae</taxon>
        <taxon>Seohaeicola</taxon>
    </lineage>
</organism>
<dbReference type="SMART" id="SM00257">
    <property type="entry name" value="LysM"/>
    <property type="match status" value="1"/>
</dbReference>
<reference evidence="4" key="1">
    <citation type="journal article" date="2019" name="Int. J. Syst. Evol. Microbiol.">
        <title>The Global Catalogue of Microorganisms (GCM) 10K type strain sequencing project: providing services to taxonomists for standard genome sequencing and annotation.</title>
        <authorList>
            <consortium name="The Broad Institute Genomics Platform"/>
            <consortium name="The Broad Institute Genome Sequencing Center for Infectious Disease"/>
            <person name="Wu L."/>
            <person name="Ma J."/>
        </authorList>
    </citation>
    <scope>NUCLEOTIDE SEQUENCE [LARGE SCALE GENOMIC DNA]</scope>
    <source>
        <strain evidence="4">CCUG 55328</strain>
    </source>
</reference>
<sequence length="274" mass="27773">MFRALAIASLFAGVTVSLVLIQSDSGTPPALDGAGVTRSSAGFDQLAIAPAVAAPQALTSVRTADQTSAGQADAPPRQGIAADMDLQAMTRGVLVELGVTPPAPAAGDTQADDPMRAMSMSALSGLRKMTGQPDPAEATMTFQTLIARALQAGQSDAYIDALLNEAATSGAISVPGALVTAEGRVDTHVILSTIVAQAAIASGQDVAAVVPSGNLAQRGGQQVYTVGPGDSLGSIALRFYGDMARYTAIFEANRALLSSPDSLRVGQRLVIPTI</sequence>
<dbReference type="Gene3D" id="3.10.350.10">
    <property type="entry name" value="LysM domain"/>
    <property type="match status" value="1"/>
</dbReference>
<dbReference type="EMBL" id="JBHTKR010000003">
    <property type="protein sequence ID" value="MFD1194866.1"/>
    <property type="molecule type" value="Genomic_DNA"/>
</dbReference>
<feature type="domain" description="LysM" evidence="2">
    <location>
        <begin position="222"/>
        <end position="271"/>
    </location>
</feature>
<keyword evidence="4" id="KW-1185">Reference proteome</keyword>
<name>A0ABW3TEG0_9RHOB</name>
<dbReference type="Pfam" id="PF01476">
    <property type="entry name" value="LysM"/>
    <property type="match status" value="1"/>
</dbReference>
<evidence type="ECO:0000259" key="2">
    <source>
        <dbReference type="PROSITE" id="PS51782"/>
    </source>
</evidence>
<dbReference type="CDD" id="cd00118">
    <property type="entry name" value="LysM"/>
    <property type="match status" value="1"/>
</dbReference>
<dbReference type="PANTHER" id="PTHR34700:SF4">
    <property type="entry name" value="PHAGE-LIKE ELEMENT PBSX PROTEIN XKDP"/>
    <property type="match status" value="1"/>
</dbReference>
<evidence type="ECO:0000313" key="3">
    <source>
        <dbReference type="EMBL" id="MFD1194866.1"/>
    </source>
</evidence>
<dbReference type="InterPro" id="IPR052196">
    <property type="entry name" value="Bact_Kbp"/>
</dbReference>
<keyword evidence="1" id="KW-0732">Signal</keyword>
<feature type="signal peptide" evidence="1">
    <location>
        <begin position="1"/>
        <end position="21"/>
    </location>
</feature>
<gene>
    <name evidence="3" type="ORF">ACFQ3C_09310</name>
</gene>
<protein>
    <submittedName>
        <fullName evidence="3">LysM peptidoglycan-binding domain-containing protein</fullName>
    </submittedName>
</protein>
<proteinExistence type="predicted"/>
<evidence type="ECO:0000256" key="1">
    <source>
        <dbReference type="SAM" id="SignalP"/>
    </source>
</evidence>
<accession>A0ABW3TEG0</accession>